<evidence type="ECO:0000313" key="2">
    <source>
        <dbReference type="EMBL" id="CAD9547888.1"/>
    </source>
</evidence>
<accession>A0A6U7N6F0</accession>
<sequence length="121" mass="13496">MDIDMRMHVQTTCAYLDIDELHLLLVADQVVWDRAVDARATRACKRAQALRQREGAVEAKPRSKCLQRGGEVEAACDEAQQRAAQLPGRTVKAEYAAHLSASQIARQLSVGLIYHFISCFI</sequence>
<dbReference type="EMBL" id="HBGU01080610">
    <property type="protein sequence ID" value="CAD9547886.1"/>
    <property type="molecule type" value="Transcribed_RNA"/>
</dbReference>
<dbReference type="EMBL" id="HBGU01080611">
    <property type="protein sequence ID" value="CAD9547888.1"/>
    <property type="molecule type" value="Transcribed_RNA"/>
</dbReference>
<dbReference type="AlphaFoldDB" id="A0A6U7N6F0"/>
<evidence type="ECO:0000313" key="1">
    <source>
        <dbReference type="EMBL" id="CAD9547886.1"/>
    </source>
</evidence>
<reference evidence="2" key="1">
    <citation type="submission" date="2021-01" db="EMBL/GenBank/DDBJ databases">
        <authorList>
            <person name="Corre E."/>
            <person name="Pelletier E."/>
            <person name="Niang G."/>
            <person name="Scheremetjew M."/>
            <person name="Finn R."/>
            <person name="Kale V."/>
            <person name="Holt S."/>
            <person name="Cochrane G."/>
            <person name="Meng A."/>
            <person name="Brown T."/>
            <person name="Cohen L."/>
        </authorList>
    </citation>
    <scope>NUCLEOTIDE SEQUENCE</scope>
    <source>
        <strain evidence="2">UTEX LB 985</strain>
    </source>
</reference>
<proteinExistence type="predicted"/>
<protein>
    <submittedName>
        <fullName evidence="2">Uncharacterized protein</fullName>
    </submittedName>
</protein>
<name>A0A6U7N6F0_9EUKA</name>
<organism evidence="2">
    <name type="scientific">Haptolina brevifila</name>
    <dbReference type="NCBI Taxonomy" id="156173"/>
    <lineage>
        <taxon>Eukaryota</taxon>
        <taxon>Haptista</taxon>
        <taxon>Haptophyta</taxon>
        <taxon>Prymnesiophyceae</taxon>
        <taxon>Prymnesiales</taxon>
        <taxon>Prymnesiaceae</taxon>
        <taxon>Haptolina</taxon>
    </lineage>
</organism>
<gene>
    <name evidence="1" type="ORF">CBRE1094_LOCUS44024</name>
    <name evidence="2" type="ORF">CBRE1094_LOCUS44025</name>
</gene>